<sequence>MPACMLAGSLLPPRRPDAAAAVAVPAAATLATMLCHLGRRRRRSWILEADKEK</sequence>
<evidence type="ECO:0000256" key="1">
    <source>
        <dbReference type="SAM" id="Phobius"/>
    </source>
</evidence>
<reference evidence="2" key="1">
    <citation type="submission" date="2014-09" db="EMBL/GenBank/DDBJ databases">
        <authorList>
            <person name="Magalhaes I.L.F."/>
            <person name="Oliveira U."/>
            <person name="Santos F.R."/>
            <person name="Vidigal T.H.D.A."/>
            <person name="Brescovit A.D."/>
            <person name="Santos A.J."/>
        </authorList>
    </citation>
    <scope>NUCLEOTIDE SEQUENCE</scope>
    <source>
        <tissue evidence="2">Shoot tissue taken approximately 20 cm above the soil surface</tissue>
    </source>
</reference>
<proteinExistence type="predicted"/>
<feature type="transmembrane region" description="Helical" evidence="1">
    <location>
        <begin position="18"/>
        <end position="37"/>
    </location>
</feature>
<accession>A0A0A8ZID2</accession>
<reference evidence="2" key="2">
    <citation type="journal article" date="2015" name="Data Brief">
        <title>Shoot transcriptome of the giant reed, Arundo donax.</title>
        <authorList>
            <person name="Barrero R.A."/>
            <person name="Guerrero F.D."/>
            <person name="Moolhuijzen P."/>
            <person name="Goolsby J.A."/>
            <person name="Tidwell J."/>
            <person name="Bellgard S.E."/>
            <person name="Bellgard M.I."/>
        </authorList>
    </citation>
    <scope>NUCLEOTIDE SEQUENCE</scope>
    <source>
        <tissue evidence="2">Shoot tissue taken approximately 20 cm above the soil surface</tissue>
    </source>
</reference>
<name>A0A0A8ZID2_ARUDO</name>
<keyword evidence="1" id="KW-0812">Transmembrane</keyword>
<organism evidence="2">
    <name type="scientific">Arundo donax</name>
    <name type="common">Giant reed</name>
    <name type="synonym">Donax arundinaceus</name>
    <dbReference type="NCBI Taxonomy" id="35708"/>
    <lineage>
        <taxon>Eukaryota</taxon>
        <taxon>Viridiplantae</taxon>
        <taxon>Streptophyta</taxon>
        <taxon>Embryophyta</taxon>
        <taxon>Tracheophyta</taxon>
        <taxon>Spermatophyta</taxon>
        <taxon>Magnoliopsida</taxon>
        <taxon>Liliopsida</taxon>
        <taxon>Poales</taxon>
        <taxon>Poaceae</taxon>
        <taxon>PACMAD clade</taxon>
        <taxon>Arundinoideae</taxon>
        <taxon>Arundineae</taxon>
        <taxon>Arundo</taxon>
    </lineage>
</organism>
<dbReference type="AlphaFoldDB" id="A0A0A8ZID2"/>
<dbReference type="EMBL" id="GBRH01258766">
    <property type="protein sequence ID" value="JAD39129.1"/>
    <property type="molecule type" value="Transcribed_RNA"/>
</dbReference>
<protein>
    <submittedName>
        <fullName evidence="2">Uncharacterized protein</fullName>
    </submittedName>
</protein>
<evidence type="ECO:0000313" key="2">
    <source>
        <dbReference type="EMBL" id="JAD39129.1"/>
    </source>
</evidence>
<keyword evidence="1" id="KW-0472">Membrane</keyword>
<keyword evidence="1" id="KW-1133">Transmembrane helix</keyword>